<proteinExistence type="predicted"/>
<dbReference type="RefSeq" id="WP_257083279.1">
    <property type="nucleotide sequence ID" value="NZ_CP102096.1"/>
</dbReference>
<sequence length="87" mass="10102">MISCSEYDYIEIVCMYQYPIRLTLKSGKVMECKALDTARNQNREECIKVELQGLETLVELSQLSVMEVLIDNPHFREVRFGPSILTK</sequence>
<dbReference type="InterPro" id="IPR023534">
    <property type="entry name" value="Rof/RNase_P-like"/>
</dbReference>
<gene>
    <name evidence="1" type="ORF">NP165_07070</name>
</gene>
<name>A0ABY5LBR1_9VIBR</name>
<dbReference type="InterPro" id="IPR009778">
    <property type="entry name" value="ROF"/>
</dbReference>
<dbReference type="Pfam" id="PF07073">
    <property type="entry name" value="ROF"/>
    <property type="match status" value="1"/>
</dbReference>
<evidence type="ECO:0000313" key="1">
    <source>
        <dbReference type="EMBL" id="UUM29488.1"/>
    </source>
</evidence>
<protein>
    <submittedName>
        <fullName evidence="1">Rho-binding antiterminator</fullName>
    </submittedName>
</protein>
<dbReference type="EMBL" id="CP102096">
    <property type="protein sequence ID" value="UUM29488.1"/>
    <property type="molecule type" value="Genomic_DNA"/>
</dbReference>
<dbReference type="Proteomes" id="UP001058602">
    <property type="component" value="Chromosome 1"/>
</dbReference>
<dbReference type="SUPFAM" id="SSF101744">
    <property type="entry name" value="Rof/RNase P subunit-like"/>
    <property type="match status" value="1"/>
</dbReference>
<accession>A0ABY5LBR1</accession>
<evidence type="ECO:0000313" key="2">
    <source>
        <dbReference type="Proteomes" id="UP001058602"/>
    </source>
</evidence>
<dbReference type="Gene3D" id="2.30.30.400">
    <property type="entry name" value="Rof-like"/>
    <property type="match status" value="1"/>
</dbReference>
<organism evidence="1 2">
    <name type="scientific">Vibrio japonicus</name>
    <dbReference type="NCBI Taxonomy" id="1824638"/>
    <lineage>
        <taxon>Bacteria</taxon>
        <taxon>Pseudomonadati</taxon>
        <taxon>Pseudomonadota</taxon>
        <taxon>Gammaproteobacteria</taxon>
        <taxon>Vibrionales</taxon>
        <taxon>Vibrionaceae</taxon>
        <taxon>Vibrio</taxon>
    </lineage>
</organism>
<dbReference type="InterPro" id="IPR038626">
    <property type="entry name" value="Rof-like_sf"/>
</dbReference>
<keyword evidence="2" id="KW-1185">Reference proteome</keyword>
<reference evidence="1" key="1">
    <citation type="submission" date="2022-07" db="EMBL/GenBank/DDBJ databases">
        <title>Complete genome of Vibrio japonicus strain JCM 31412T and phylogenomic assessment of the Nereis clade of the genus Vibrio.</title>
        <authorList>
            <person name="Shlafstein M.D."/>
            <person name="Emsley S.A."/>
            <person name="Ushijima B."/>
            <person name="Videau P."/>
            <person name="Saw J.H."/>
        </authorList>
    </citation>
    <scope>NUCLEOTIDE SEQUENCE</scope>
    <source>
        <strain evidence="1">JCM 31412</strain>
    </source>
</reference>